<feature type="domain" description="Glutamyl/glutaminyl-tRNA synthetase class Ib anti-codon binding" evidence="9">
    <location>
        <begin position="228"/>
        <end position="317"/>
    </location>
</feature>
<dbReference type="PANTHER" id="PTHR43097:SF5">
    <property type="entry name" value="GLUTAMATE--TRNA LIGASE"/>
    <property type="match status" value="1"/>
</dbReference>
<proteinExistence type="inferred from homology"/>
<evidence type="ECO:0000313" key="10">
    <source>
        <dbReference type="EMBL" id="EYU24804.1"/>
    </source>
</evidence>
<protein>
    <recommendedName>
        <fullName evidence="12">Glutamyl/glutaminyl-tRNA synthetase class Ib catalytic domain-containing protein</fullName>
    </recommendedName>
</protein>
<dbReference type="InterPro" id="IPR050132">
    <property type="entry name" value="Gln/Glu-tRNA_Ligase"/>
</dbReference>
<evidence type="ECO:0000256" key="2">
    <source>
        <dbReference type="ARBA" id="ARBA00022598"/>
    </source>
</evidence>
<dbReference type="GO" id="GO:0005829">
    <property type="term" value="C:cytosol"/>
    <property type="evidence" value="ECO:0000318"/>
    <property type="project" value="GO_Central"/>
</dbReference>
<dbReference type="Proteomes" id="UP000030748">
    <property type="component" value="Unassembled WGS sequence"/>
</dbReference>
<feature type="domain" description="Glutamyl/glutaminyl-tRNA synthetase class Ib catalytic" evidence="8">
    <location>
        <begin position="3"/>
        <end position="225"/>
    </location>
</feature>
<dbReference type="GO" id="GO:0006424">
    <property type="term" value="P:glutamyl-tRNA aminoacylation"/>
    <property type="evidence" value="ECO:0000318"/>
    <property type="project" value="GO_Central"/>
</dbReference>
<evidence type="ECO:0000313" key="11">
    <source>
        <dbReference type="Proteomes" id="UP000030748"/>
    </source>
</evidence>
<name>A0A022QB11_ERYGU</name>
<dbReference type="SUPFAM" id="SSF50715">
    <property type="entry name" value="Ribosomal protein L25-like"/>
    <property type="match status" value="1"/>
</dbReference>
<gene>
    <name evidence="10" type="ORF">MIMGU_mgv1a007336mg</name>
</gene>
<dbReference type="Gene3D" id="1.10.1160.10">
    <property type="entry name" value="Glutamyl-trna Synthetase, Domain 2"/>
    <property type="match status" value="1"/>
</dbReference>
<dbReference type="EMBL" id="KI632106">
    <property type="protein sequence ID" value="EYU24804.1"/>
    <property type="molecule type" value="Genomic_DNA"/>
</dbReference>
<keyword evidence="4 7" id="KW-0067">ATP-binding</keyword>
<dbReference type="InterPro" id="IPR014729">
    <property type="entry name" value="Rossmann-like_a/b/a_fold"/>
</dbReference>
<dbReference type="InterPro" id="IPR020058">
    <property type="entry name" value="Glu/Gln-tRNA-synth_Ib_cat-dom"/>
</dbReference>
<reference evidence="10 11" key="1">
    <citation type="journal article" date="2013" name="Proc. Natl. Acad. Sci. U.S.A.">
        <title>Fine-scale variation in meiotic recombination in Mimulus inferred from population shotgun sequencing.</title>
        <authorList>
            <person name="Hellsten U."/>
            <person name="Wright K.M."/>
            <person name="Jenkins J."/>
            <person name="Shu S."/>
            <person name="Yuan Y."/>
            <person name="Wessler S.R."/>
            <person name="Schmutz J."/>
            <person name="Willis J.H."/>
            <person name="Rokhsar D.S."/>
        </authorList>
    </citation>
    <scope>NUCLEOTIDE SEQUENCE [LARGE SCALE GENOMIC DNA]</scope>
    <source>
        <strain evidence="11">cv. DUN x IM62</strain>
    </source>
</reference>
<dbReference type="GO" id="GO:0017102">
    <property type="term" value="C:methionyl glutamyl tRNA synthetase complex"/>
    <property type="evidence" value="ECO:0000318"/>
    <property type="project" value="GO_Central"/>
</dbReference>
<evidence type="ECO:0000259" key="9">
    <source>
        <dbReference type="Pfam" id="PF03950"/>
    </source>
</evidence>
<dbReference type="eggNOG" id="KOG1147">
    <property type="taxonomic scope" value="Eukaryota"/>
</dbReference>
<evidence type="ECO:0008006" key="12">
    <source>
        <dbReference type="Google" id="ProtNLM"/>
    </source>
</evidence>
<sequence length="410" mass="47131">MTMAQRLILEGKAYVDDTPFKQIKGKRFEGIESKCRNNSVEENFNLWKEMIAGSKRGLICCVRGKLDMGDPNKLVRDPVYYCCNSTPHHRVSSNYKVYPTYDFCCPFVDAVEGITHALRSSEYRDRNGQYSRIQTDMGLRKVHLDEFSRLNMVYTLLSKRHLLWFVLDGKVEGWDDPRFPTVQGIVRRGLKIEALKQFITEHGATKNVNLLKWDKLWAINKKIIDPVCPRYTSVIEDKRVLLTLTDGPKVPFVRILPKHKKYEGARERGVTYSNRLWIDYSDAELVSVNDEVTLKDWSNGVIKEIKRGENGNVTQLVGVLHLEGSVKQTKMMKLTWLADSTELVRLTLVDFGYLITKPKLDRLKSGKKGRLYSVGESTYENRNISSGGIGYAEFEAWRCNAAGEKRLLQM</sequence>
<keyword evidence="6 7" id="KW-0030">Aminoacyl-tRNA synthetase</keyword>
<keyword evidence="2 7" id="KW-0436">Ligase</keyword>
<evidence type="ECO:0000256" key="5">
    <source>
        <dbReference type="ARBA" id="ARBA00022917"/>
    </source>
</evidence>
<evidence type="ECO:0000259" key="8">
    <source>
        <dbReference type="Pfam" id="PF00749"/>
    </source>
</evidence>
<evidence type="ECO:0000256" key="6">
    <source>
        <dbReference type="ARBA" id="ARBA00023146"/>
    </source>
</evidence>
<accession>A0A022QB11</accession>
<evidence type="ECO:0000256" key="3">
    <source>
        <dbReference type="ARBA" id="ARBA00022741"/>
    </source>
</evidence>
<dbReference type="AlphaFoldDB" id="A0A022QB11"/>
<dbReference type="Pfam" id="PF00749">
    <property type="entry name" value="tRNA-synt_1c"/>
    <property type="match status" value="1"/>
</dbReference>
<dbReference type="GO" id="GO:0005524">
    <property type="term" value="F:ATP binding"/>
    <property type="evidence" value="ECO:0007669"/>
    <property type="project" value="UniProtKB-KW"/>
</dbReference>
<dbReference type="PANTHER" id="PTHR43097">
    <property type="entry name" value="GLUTAMINE-TRNA LIGASE"/>
    <property type="match status" value="1"/>
</dbReference>
<keyword evidence="1" id="KW-0963">Cytoplasm</keyword>
<dbReference type="InterPro" id="IPR020059">
    <property type="entry name" value="Glu/Gln-tRNA-synth_Ib_codon-bd"/>
</dbReference>
<evidence type="ECO:0000256" key="4">
    <source>
        <dbReference type="ARBA" id="ARBA00022840"/>
    </source>
</evidence>
<keyword evidence="5 7" id="KW-0648">Protein biosynthesis</keyword>
<dbReference type="InterPro" id="IPR020061">
    <property type="entry name" value="Glu_tRNA_lig_a-bdl"/>
</dbReference>
<dbReference type="Gene3D" id="3.40.50.620">
    <property type="entry name" value="HUPs"/>
    <property type="match status" value="1"/>
</dbReference>
<keyword evidence="3 7" id="KW-0547">Nucleotide-binding</keyword>
<dbReference type="STRING" id="4155.A0A022QB11"/>
<dbReference type="InterPro" id="IPR011035">
    <property type="entry name" value="Ribosomal_bL25/Gln-tRNA_synth"/>
</dbReference>
<keyword evidence="11" id="KW-1185">Reference proteome</keyword>
<organism evidence="10 11">
    <name type="scientific">Erythranthe guttata</name>
    <name type="common">Yellow monkey flower</name>
    <name type="synonym">Mimulus guttatus</name>
    <dbReference type="NCBI Taxonomy" id="4155"/>
    <lineage>
        <taxon>Eukaryota</taxon>
        <taxon>Viridiplantae</taxon>
        <taxon>Streptophyta</taxon>
        <taxon>Embryophyta</taxon>
        <taxon>Tracheophyta</taxon>
        <taxon>Spermatophyta</taxon>
        <taxon>Magnoliopsida</taxon>
        <taxon>eudicotyledons</taxon>
        <taxon>Gunneridae</taxon>
        <taxon>Pentapetalae</taxon>
        <taxon>asterids</taxon>
        <taxon>lamiids</taxon>
        <taxon>Lamiales</taxon>
        <taxon>Phrymaceae</taxon>
        <taxon>Erythranthe</taxon>
    </lineage>
</organism>
<dbReference type="Pfam" id="PF03950">
    <property type="entry name" value="tRNA-synt_1c_C"/>
    <property type="match status" value="1"/>
</dbReference>
<dbReference type="GO" id="GO:0004818">
    <property type="term" value="F:glutamate-tRNA ligase activity"/>
    <property type="evidence" value="ECO:0000318"/>
    <property type="project" value="GO_Central"/>
</dbReference>
<evidence type="ECO:0000256" key="1">
    <source>
        <dbReference type="ARBA" id="ARBA00022490"/>
    </source>
</evidence>
<comment type="similarity">
    <text evidence="7">Belongs to the class-I aminoacyl-tRNA synthetase family.</text>
</comment>
<evidence type="ECO:0000256" key="7">
    <source>
        <dbReference type="RuleBase" id="RU363037"/>
    </source>
</evidence>
<dbReference type="Gene3D" id="3.90.800.10">
    <property type="entry name" value="Glutamyl-tRNA Synthetase, Domain 3"/>
    <property type="match status" value="1"/>
</dbReference>
<dbReference type="SUPFAM" id="SSF52374">
    <property type="entry name" value="Nucleotidylyl transferase"/>
    <property type="match status" value="1"/>
</dbReference>